<evidence type="ECO:0000313" key="8">
    <source>
        <dbReference type="EMBL" id="HJC67689.1"/>
    </source>
</evidence>
<feature type="domain" description="Protein kinase" evidence="7">
    <location>
        <begin position="1"/>
        <end position="317"/>
    </location>
</feature>
<evidence type="ECO:0000259" key="7">
    <source>
        <dbReference type="PROSITE" id="PS50011"/>
    </source>
</evidence>
<reference evidence="8" key="2">
    <citation type="submission" date="2021-04" db="EMBL/GenBank/DDBJ databases">
        <authorList>
            <person name="Gilroy R."/>
        </authorList>
    </citation>
    <scope>NUCLEOTIDE SEQUENCE</scope>
    <source>
        <strain evidence="8">CHK198-12963</strain>
    </source>
</reference>
<dbReference type="Gene3D" id="1.10.510.10">
    <property type="entry name" value="Transferase(Phosphotransferase) domain 1"/>
    <property type="match status" value="1"/>
</dbReference>
<dbReference type="Proteomes" id="UP000823863">
    <property type="component" value="Unassembled WGS sequence"/>
</dbReference>
<dbReference type="PANTHER" id="PTHR43289:SF6">
    <property type="entry name" value="SERINE_THREONINE-PROTEIN KINASE NEKL-3"/>
    <property type="match status" value="1"/>
</dbReference>
<dbReference type="EC" id="2.7.11.1" evidence="1"/>
<keyword evidence="4 8" id="KW-0418">Kinase</keyword>
<keyword evidence="2" id="KW-0808">Transferase</keyword>
<dbReference type="InterPro" id="IPR000719">
    <property type="entry name" value="Prot_kinase_dom"/>
</dbReference>
<evidence type="ECO:0000256" key="6">
    <source>
        <dbReference type="PROSITE-ProRule" id="PRU10141"/>
    </source>
</evidence>
<dbReference type="InterPro" id="IPR011009">
    <property type="entry name" value="Kinase-like_dom_sf"/>
</dbReference>
<evidence type="ECO:0000256" key="3">
    <source>
        <dbReference type="ARBA" id="ARBA00022741"/>
    </source>
</evidence>
<dbReference type="AlphaFoldDB" id="A0A9D2TF71"/>
<evidence type="ECO:0000256" key="1">
    <source>
        <dbReference type="ARBA" id="ARBA00012513"/>
    </source>
</evidence>
<accession>A0A9D2TF71</accession>
<keyword evidence="5 6" id="KW-0067">ATP-binding</keyword>
<dbReference type="PANTHER" id="PTHR43289">
    <property type="entry name" value="MITOGEN-ACTIVATED PROTEIN KINASE KINASE KINASE 20-RELATED"/>
    <property type="match status" value="1"/>
</dbReference>
<evidence type="ECO:0000256" key="5">
    <source>
        <dbReference type="ARBA" id="ARBA00022840"/>
    </source>
</evidence>
<keyword evidence="8" id="KW-0723">Serine/threonine-protein kinase</keyword>
<dbReference type="PROSITE" id="PS50011">
    <property type="entry name" value="PROTEIN_KINASE_DOM"/>
    <property type="match status" value="1"/>
</dbReference>
<evidence type="ECO:0000256" key="2">
    <source>
        <dbReference type="ARBA" id="ARBA00022679"/>
    </source>
</evidence>
<protein>
    <recommendedName>
        <fullName evidence="1">non-specific serine/threonine protein kinase</fullName>
        <ecNumber evidence="1">2.7.11.1</ecNumber>
    </recommendedName>
</protein>
<evidence type="ECO:0000313" key="9">
    <source>
        <dbReference type="Proteomes" id="UP000823863"/>
    </source>
</evidence>
<comment type="caution">
    <text evidence="8">The sequence shown here is derived from an EMBL/GenBank/DDBJ whole genome shotgun (WGS) entry which is preliminary data.</text>
</comment>
<dbReference type="Pfam" id="PF00069">
    <property type="entry name" value="Pkinase"/>
    <property type="match status" value="1"/>
</dbReference>
<dbReference type="EMBL" id="DWWB01000078">
    <property type="protein sequence ID" value="HJC67689.1"/>
    <property type="molecule type" value="Genomic_DNA"/>
</dbReference>
<dbReference type="GO" id="GO:0004674">
    <property type="term" value="F:protein serine/threonine kinase activity"/>
    <property type="evidence" value="ECO:0007669"/>
    <property type="project" value="UniProtKB-KW"/>
</dbReference>
<feature type="binding site" evidence="6">
    <location>
        <position position="25"/>
    </location>
    <ligand>
        <name>ATP</name>
        <dbReference type="ChEBI" id="CHEBI:30616"/>
    </ligand>
</feature>
<dbReference type="GO" id="GO:0005524">
    <property type="term" value="F:ATP binding"/>
    <property type="evidence" value="ECO:0007669"/>
    <property type="project" value="UniProtKB-UniRule"/>
</dbReference>
<gene>
    <name evidence="8" type="ORF">H9931_13425</name>
</gene>
<dbReference type="SUPFAM" id="SSF56112">
    <property type="entry name" value="Protein kinase-like (PK-like)"/>
    <property type="match status" value="1"/>
</dbReference>
<dbReference type="PROSITE" id="PS00107">
    <property type="entry name" value="PROTEIN_KINASE_ATP"/>
    <property type="match status" value="1"/>
</dbReference>
<evidence type="ECO:0000256" key="4">
    <source>
        <dbReference type="ARBA" id="ARBA00022777"/>
    </source>
</evidence>
<name>A0A9D2TF71_9FIRM</name>
<keyword evidence="3 6" id="KW-0547">Nucleotide-binding</keyword>
<reference evidence="8" key="1">
    <citation type="journal article" date="2021" name="PeerJ">
        <title>Extensive microbial diversity within the chicken gut microbiome revealed by metagenomics and culture.</title>
        <authorList>
            <person name="Gilroy R."/>
            <person name="Ravi A."/>
            <person name="Getino M."/>
            <person name="Pursley I."/>
            <person name="Horton D.L."/>
            <person name="Alikhan N.F."/>
            <person name="Baker D."/>
            <person name="Gharbi K."/>
            <person name="Hall N."/>
            <person name="Watson M."/>
            <person name="Adriaenssens E.M."/>
            <person name="Foster-Nyarko E."/>
            <person name="Jarju S."/>
            <person name="Secka A."/>
            <person name="Antonio M."/>
            <person name="Oren A."/>
            <person name="Chaudhuri R.R."/>
            <person name="La Ragione R."/>
            <person name="Hildebrand F."/>
            <person name="Pallen M.J."/>
        </authorList>
    </citation>
    <scope>NUCLEOTIDE SEQUENCE</scope>
    <source>
        <strain evidence="8">CHK198-12963</strain>
    </source>
</reference>
<sequence length="477" mass="54264">MIGTGRSGTVWLAVHLGLEEYRAIKCILRRGTNYETVRREALILKNLRHPAIPIVYDLEEDQDYLYLIEEYLQGTSLYTLVRKQGVLWEADAVRYGIQLCQLVQFLHSAGETPILHLDLQPNNLMVCEGTLKIVDFGQAAYEGRPEEGERRAVRGFASPEQYRPDQSLDTRADLYGIGALLSFMVSGSPDPARSRGRVSPQLERIILQCMEKDREKRFQSAEQVERCLWTVLESTRGKKPPRPDTSLEIAVAGSRPGAGATHLALAISRYLSGSGVESLYVEENQSGHMRCMAQTLGLRPDEAGIYHMAGCQVRPWYGETVTLKPTCPAVSVYDYGYEWKRMYGRGRDILIMAAGSSPWEQWDLERMLEALGPEIRSAKGSFLAFRGRKKGFAGFGSIGAEKKKYKEMEIIFQPYFEDPLKPGEQGEAFLRELWMAAVKSAGGKPMKRKERRRWRRLREEGERWRKVLGDRTEKRDV</sequence>
<proteinExistence type="predicted"/>
<organism evidence="8 9">
    <name type="scientific">Candidatus Enterocloster excrementigallinarum</name>
    <dbReference type="NCBI Taxonomy" id="2838558"/>
    <lineage>
        <taxon>Bacteria</taxon>
        <taxon>Bacillati</taxon>
        <taxon>Bacillota</taxon>
        <taxon>Clostridia</taxon>
        <taxon>Lachnospirales</taxon>
        <taxon>Lachnospiraceae</taxon>
        <taxon>Enterocloster</taxon>
    </lineage>
</organism>
<dbReference type="CDD" id="cd14014">
    <property type="entry name" value="STKc_PknB_like"/>
    <property type="match status" value="1"/>
</dbReference>
<dbReference type="InterPro" id="IPR017441">
    <property type="entry name" value="Protein_kinase_ATP_BS"/>
</dbReference>